<name>A0A484IFN3_9ARCH</name>
<dbReference type="KEGG" id="nfn:NFRAN_2120"/>
<accession>A0A484IFN3</accession>
<evidence type="ECO:0000313" key="2">
    <source>
        <dbReference type="Proteomes" id="UP000294299"/>
    </source>
</evidence>
<evidence type="ECO:0000313" key="1">
    <source>
        <dbReference type="EMBL" id="VFJ14442.1"/>
    </source>
</evidence>
<protein>
    <submittedName>
        <fullName evidence="1">Uncharacterized protein</fullName>
    </submittedName>
</protein>
<gene>
    <name evidence="1" type="ORF">NFRAN_2120</name>
</gene>
<organism evidence="1 2">
    <name type="scientific">Candidatus Nitrosocosmicus franklandianus</name>
    <dbReference type="NCBI Taxonomy" id="1798806"/>
    <lineage>
        <taxon>Archaea</taxon>
        <taxon>Nitrososphaerota</taxon>
        <taxon>Nitrososphaeria</taxon>
        <taxon>Nitrososphaerales</taxon>
        <taxon>Nitrososphaeraceae</taxon>
        <taxon>Candidatus Nitrosocosmicus</taxon>
    </lineage>
</organism>
<proteinExistence type="predicted"/>
<keyword evidence="2" id="KW-1185">Reference proteome</keyword>
<sequence>MILQIDIEVGISIRCTKFNPRNSSILKLIKVTQKHSKTWISTLHIFSL</sequence>
<dbReference type="Proteomes" id="UP000294299">
    <property type="component" value="Chromosome NFRAN"/>
</dbReference>
<reference evidence="1 2" key="1">
    <citation type="submission" date="2019-02" db="EMBL/GenBank/DDBJ databases">
        <authorList>
            <person name="Lehtovirta-Morley E L."/>
        </authorList>
    </citation>
    <scope>NUCLEOTIDE SEQUENCE [LARGE SCALE GENOMIC DNA]</scope>
    <source>
        <strain evidence="1">NFRAN1</strain>
    </source>
</reference>
<dbReference type="AlphaFoldDB" id="A0A484IFN3"/>
<dbReference type="EMBL" id="LR216287">
    <property type="protein sequence ID" value="VFJ14442.1"/>
    <property type="molecule type" value="Genomic_DNA"/>
</dbReference>